<dbReference type="EMBL" id="JRRC01025080">
    <property type="protein sequence ID" value="KHF98029.1"/>
    <property type="molecule type" value="Genomic_DNA"/>
</dbReference>
<gene>
    <name evidence="2" type="ORF">F383_25185</name>
    <name evidence="1" type="ORF">F383_37378</name>
</gene>
<evidence type="ECO:0000313" key="3">
    <source>
        <dbReference type="Proteomes" id="UP000032142"/>
    </source>
</evidence>
<protein>
    <submittedName>
        <fullName evidence="1">Uncharacterized protein</fullName>
    </submittedName>
</protein>
<organism evidence="1 3">
    <name type="scientific">Gossypium arboreum</name>
    <name type="common">Tree cotton</name>
    <name type="synonym">Gossypium nanking</name>
    <dbReference type="NCBI Taxonomy" id="29729"/>
    <lineage>
        <taxon>Eukaryota</taxon>
        <taxon>Viridiplantae</taxon>
        <taxon>Streptophyta</taxon>
        <taxon>Embryophyta</taxon>
        <taxon>Tracheophyta</taxon>
        <taxon>Spermatophyta</taxon>
        <taxon>Magnoliopsida</taxon>
        <taxon>eudicotyledons</taxon>
        <taxon>Gunneridae</taxon>
        <taxon>Pentapetalae</taxon>
        <taxon>rosids</taxon>
        <taxon>malvids</taxon>
        <taxon>Malvales</taxon>
        <taxon>Malvaceae</taxon>
        <taxon>Malvoideae</taxon>
        <taxon>Gossypium</taxon>
    </lineage>
</organism>
<reference evidence="1" key="1">
    <citation type="submission" date="2014-09" db="EMBL/GenBank/DDBJ databases">
        <title>G. arboreum L. cv. AKA8401 A2 genome assembly version 1.0.</title>
        <authorList>
            <person name="Mudge J."/>
            <person name="Ramaraj T."/>
            <person name="Lindquist I.E."/>
            <person name="Bharti A.K."/>
            <person name="Sundararajan A."/>
            <person name="Cameron C.T."/>
            <person name="Woodward J.E."/>
            <person name="May G.D."/>
            <person name="Brubaker C."/>
            <person name="Broadhvest J."/>
            <person name="Wilkins T.A."/>
        </authorList>
    </citation>
    <scope>NUCLEOTIDE SEQUENCE</scope>
</reference>
<sequence length="10" mass="1061">MTVPGTCKPQ</sequence>
<proteinExistence type="predicted"/>
<name>A0A0B0MB92_GOSAR</name>
<evidence type="ECO:0000313" key="1">
    <source>
        <dbReference type="EMBL" id="KHF98029.1"/>
    </source>
</evidence>
<keyword evidence="3" id="KW-1185">Reference proteome</keyword>
<evidence type="ECO:0000313" key="2">
    <source>
        <dbReference type="EMBL" id="KHG20182.1"/>
    </source>
</evidence>
<accession>A0A0B0MB92</accession>
<dbReference type="Proteomes" id="UP000032142">
    <property type="component" value="Unassembled WGS sequence"/>
</dbReference>
<dbReference type="EMBL" id="KN415076">
    <property type="protein sequence ID" value="KHG20182.1"/>
    <property type="molecule type" value="Genomic_DNA"/>
</dbReference>
<reference evidence="3" key="2">
    <citation type="submission" date="2014-09" db="EMBL/GenBank/DDBJ databases">
        <authorList>
            <person name="Mudge J."/>
            <person name="Ramaraj T."/>
            <person name="Lindquist I.E."/>
            <person name="Bharti A.K."/>
            <person name="Sundararajan A."/>
            <person name="Cameron C.T."/>
            <person name="Woodward J.E."/>
            <person name="May G.D."/>
            <person name="Brubaker C."/>
            <person name="Broadhvest J."/>
            <person name="Wilkins T.A."/>
        </authorList>
    </citation>
    <scope>NUCLEOTIDE SEQUENCE</scope>
    <source>
        <strain evidence="3">cv. AKA8401</strain>
    </source>
</reference>